<gene>
    <name evidence="5" type="ORF">FHW18_001070</name>
</gene>
<sequence>MLSPPELDEIDRALTHLKALGDLDLTDITRSSFPLTVTADLLARVKDNLRSGRGFVMLRGLPRHRYSADDMARIYFGLGAYLGRSMVQSYQGERLGHVIDQTDLQDKSRGYHTGGHMGMHTDSCDVVGLMCLRRARSGGASRIASAVALHDALLATRPDVLDTLYRGFFYRRMDLDAQFGSGRVLSRQRVPVFTRQGHAAASVACYFLGGYARSAAARGDATLTDDELEAITCVERLAESPDFYVDMDFAEGDIQFLNNRLVLHGRTDYEDADEVAERRHLLRLWLAVPEWPPLPEAQVFHTAEDHEKWGQRRQPGMELPSTYMQRLQALAIQRRGQTSAA</sequence>
<dbReference type="EMBL" id="JACBYR010000001">
    <property type="protein sequence ID" value="NYE81799.1"/>
    <property type="molecule type" value="Genomic_DNA"/>
</dbReference>
<dbReference type="RefSeq" id="WP_179584081.1">
    <property type="nucleotide sequence ID" value="NZ_JACBYR010000001.1"/>
</dbReference>
<dbReference type="InterPro" id="IPR042098">
    <property type="entry name" value="TauD-like_sf"/>
</dbReference>
<organism evidence="5 6">
    <name type="scientific">Pigmentiphaga litoralis</name>
    <dbReference type="NCBI Taxonomy" id="516702"/>
    <lineage>
        <taxon>Bacteria</taxon>
        <taxon>Pseudomonadati</taxon>
        <taxon>Pseudomonadota</taxon>
        <taxon>Betaproteobacteria</taxon>
        <taxon>Burkholderiales</taxon>
        <taxon>Alcaligenaceae</taxon>
        <taxon>Pigmentiphaga</taxon>
    </lineage>
</organism>
<comment type="caution">
    <text evidence="5">The sequence shown here is derived from an EMBL/GenBank/DDBJ whole genome shotgun (WGS) entry which is preliminary data.</text>
</comment>
<keyword evidence="3" id="KW-0045">Antibiotic biosynthesis</keyword>
<keyword evidence="2" id="KW-0560">Oxidoreductase</keyword>
<reference evidence="5 6" key="1">
    <citation type="submission" date="2020-07" db="EMBL/GenBank/DDBJ databases">
        <title>Genomic Encyclopedia of Type Strains, Phase IV (KMG-V): Genome sequencing to study the core and pangenomes of soil and plant-associated prokaryotes.</title>
        <authorList>
            <person name="Whitman W."/>
        </authorList>
    </citation>
    <scope>NUCLEOTIDE SEQUENCE [LARGE SCALE GENOMIC DNA]</scope>
    <source>
        <strain evidence="5 6">SAS40</strain>
    </source>
</reference>
<keyword evidence="6" id="KW-1185">Reference proteome</keyword>
<evidence type="ECO:0000256" key="3">
    <source>
        <dbReference type="ARBA" id="ARBA00023194"/>
    </source>
</evidence>
<evidence type="ECO:0000313" key="5">
    <source>
        <dbReference type="EMBL" id="NYE81799.1"/>
    </source>
</evidence>
<dbReference type="InterPro" id="IPR003819">
    <property type="entry name" value="TauD/TfdA-like"/>
</dbReference>
<evidence type="ECO:0000256" key="2">
    <source>
        <dbReference type="ARBA" id="ARBA00023002"/>
    </source>
</evidence>
<evidence type="ECO:0000259" key="4">
    <source>
        <dbReference type="Pfam" id="PF02668"/>
    </source>
</evidence>
<dbReference type="Gene3D" id="3.60.130.10">
    <property type="entry name" value="Clavaminate synthase-like"/>
    <property type="match status" value="1"/>
</dbReference>
<dbReference type="Proteomes" id="UP000542125">
    <property type="component" value="Unassembled WGS sequence"/>
</dbReference>
<dbReference type="SUPFAM" id="SSF51197">
    <property type="entry name" value="Clavaminate synthase-like"/>
    <property type="match status" value="1"/>
</dbReference>
<dbReference type="GO" id="GO:0017000">
    <property type="term" value="P:antibiotic biosynthetic process"/>
    <property type="evidence" value="ECO:0007669"/>
    <property type="project" value="UniProtKB-KW"/>
</dbReference>
<accession>A0A7Y9IT25</accession>
<dbReference type="InterPro" id="IPR050411">
    <property type="entry name" value="AlphaKG_dependent_hydroxylases"/>
</dbReference>
<dbReference type="GO" id="GO:0016706">
    <property type="term" value="F:2-oxoglutarate-dependent dioxygenase activity"/>
    <property type="evidence" value="ECO:0007669"/>
    <property type="project" value="UniProtKB-ARBA"/>
</dbReference>
<evidence type="ECO:0000256" key="1">
    <source>
        <dbReference type="ARBA" id="ARBA00001954"/>
    </source>
</evidence>
<dbReference type="AlphaFoldDB" id="A0A7Y9IT25"/>
<protein>
    <recommendedName>
        <fullName evidence="4">TauD/TfdA-like domain-containing protein</fullName>
    </recommendedName>
</protein>
<dbReference type="Pfam" id="PF02668">
    <property type="entry name" value="TauD"/>
    <property type="match status" value="1"/>
</dbReference>
<comment type="cofactor">
    <cofactor evidence="1">
        <name>Fe(2+)</name>
        <dbReference type="ChEBI" id="CHEBI:29033"/>
    </cofactor>
</comment>
<feature type="domain" description="TauD/TfdA-like" evidence="4">
    <location>
        <begin position="28"/>
        <end position="285"/>
    </location>
</feature>
<dbReference type="PANTHER" id="PTHR10696">
    <property type="entry name" value="GAMMA-BUTYROBETAINE HYDROXYLASE-RELATED"/>
    <property type="match status" value="1"/>
</dbReference>
<evidence type="ECO:0000313" key="6">
    <source>
        <dbReference type="Proteomes" id="UP000542125"/>
    </source>
</evidence>
<name>A0A7Y9IT25_9BURK</name>
<proteinExistence type="predicted"/>
<dbReference type="PANTHER" id="PTHR10696:SF56">
    <property type="entry name" value="TAUD_TFDA-LIKE DOMAIN-CONTAINING PROTEIN"/>
    <property type="match status" value="1"/>
</dbReference>